<organism evidence="1 2">
    <name type="scientific">Pseudanabaena galeata UHCC 0370</name>
    <dbReference type="NCBI Taxonomy" id="3110310"/>
    <lineage>
        <taxon>Bacteria</taxon>
        <taxon>Bacillati</taxon>
        <taxon>Cyanobacteriota</taxon>
        <taxon>Cyanophyceae</taxon>
        <taxon>Pseudanabaenales</taxon>
        <taxon>Pseudanabaenaceae</taxon>
        <taxon>Pseudanabaena</taxon>
    </lineage>
</organism>
<proteinExistence type="predicted"/>
<keyword evidence="2" id="KW-1185">Reference proteome</keyword>
<evidence type="ECO:0000313" key="2">
    <source>
        <dbReference type="Proteomes" id="UP001301388"/>
    </source>
</evidence>
<dbReference type="Proteomes" id="UP001301388">
    <property type="component" value="Unassembled WGS sequence"/>
</dbReference>
<reference evidence="1 2" key="1">
    <citation type="submission" date="2023-12" db="EMBL/GenBank/DDBJ databases">
        <title>Baltic Sea Cyanobacteria.</title>
        <authorList>
            <person name="Delbaje E."/>
            <person name="Fewer D.P."/>
            <person name="Shishido T.K."/>
        </authorList>
    </citation>
    <scope>NUCLEOTIDE SEQUENCE [LARGE SCALE GENOMIC DNA]</scope>
    <source>
        <strain evidence="1 2">UHCC 0370</strain>
    </source>
</reference>
<evidence type="ECO:0000313" key="1">
    <source>
        <dbReference type="EMBL" id="MEA5480683.1"/>
    </source>
</evidence>
<dbReference type="EMBL" id="JAYGIE010000148">
    <property type="protein sequence ID" value="MEA5480683.1"/>
    <property type="molecule type" value="Genomic_DNA"/>
</dbReference>
<comment type="caution">
    <text evidence="1">The sequence shown here is derived from an EMBL/GenBank/DDBJ whole genome shotgun (WGS) entry which is preliminary data.</text>
</comment>
<name>A0ABU5TQQ8_9CYAN</name>
<gene>
    <name evidence="1" type="ORF">VB774_23870</name>
</gene>
<protein>
    <submittedName>
        <fullName evidence="1">Uncharacterized protein</fullName>
    </submittedName>
</protein>
<accession>A0ABU5TQQ8</accession>
<sequence>MARIYCAFNCAGVCIWQWSERDKTPWKGKFFIYEQVIRPAFYGIYEVQKAAIAYQMI</sequence>